<reference evidence="4" key="1">
    <citation type="submission" date="2021-01" db="EMBL/GenBank/DDBJ databases">
        <title>Whole genome shotgun sequence of Rhizocola hellebori NBRC 109834.</title>
        <authorList>
            <person name="Komaki H."/>
            <person name="Tamura T."/>
        </authorList>
    </citation>
    <scope>NUCLEOTIDE SEQUENCE</scope>
    <source>
        <strain evidence="4">NBRC 109834</strain>
    </source>
</reference>
<dbReference type="Gene3D" id="3.30.420.10">
    <property type="entry name" value="Ribonuclease H-like superfamily/Ribonuclease H"/>
    <property type="match status" value="1"/>
</dbReference>
<dbReference type="NCBIfam" id="NF033546">
    <property type="entry name" value="transpos_IS21"/>
    <property type="match status" value="1"/>
</dbReference>
<proteinExistence type="inferred from homology"/>
<evidence type="ECO:0000313" key="5">
    <source>
        <dbReference type="Proteomes" id="UP000612899"/>
    </source>
</evidence>
<sequence length="548" mass="60191">MARRTFTVVDVTEILIHWHAGRSISEMSTSLGVDRKTIRKYLAPAIADGLAPGGMAKSPAEWAALATAWFPGLTDTRLRQVTWPQIEKFRDYIVTMLKAGVTQATIHQRLRDEHGLTASLASLKRYVAANLPEEVRRDQVVVLRVEVEPGGEAQIDYGQLGWWVDPVGGRRRKVWAFVMVLACSRHMFVRPVLTMDQQAWTQAHVEAFAFFGGVPQRLIPDNLRTGVERTDLYDPKINRSYAELAVHYGTLVDPARRAKPRDKARVERPMPYVRDSFWRGRDFASVQQMQADAVRWCTEVAGRRPSRPLSGASPGSVFAAVEADALKPLPVKRFVLATWSTAAVGPDIHAKVGKTLYSIPWRFMGQRVDARSTATTVQFFHNGQVIATHGRKPSGKQTDLSHYPPEKIAFKMRTPTWCRKRAGEIGPFCARLIDGMLEVHALFRLRAAQGVLGLADKHTPDRLEAACAKAIAVGDPSYRTVKGILAAGTETDPPPRSAGDGGAAAFLHGPSQLFANVIPMPTTGAPLGTDLAQPSGGQDGPGLHEQAI</sequence>
<gene>
    <name evidence="4" type="ORF">Rhe02_78450</name>
</gene>
<dbReference type="InterPro" id="IPR001584">
    <property type="entry name" value="Integrase_cat-core"/>
</dbReference>
<dbReference type="AlphaFoldDB" id="A0A8J3VL62"/>
<dbReference type="Pfam" id="PF22483">
    <property type="entry name" value="Mu-transpos_C_2"/>
    <property type="match status" value="1"/>
</dbReference>
<evidence type="ECO:0000256" key="2">
    <source>
        <dbReference type="SAM" id="MobiDB-lite"/>
    </source>
</evidence>
<dbReference type="SUPFAM" id="SSF53098">
    <property type="entry name" value="Ribonuclease H-like"/>
    <property type="match status" value="1"/>
</dbReference>
<dbReference type="PROSITE" id="PS50994">
    <property type="entry name" value="INTEGRASE"/>
    <property type="match status" value="1"/>
</dbReference>
<protein>
    <recommendedName>
        <fullName evidence="3">Integrase catalytic domain-containing protein</fullName>
    </recommendedName>
</protein>
<dbReference type="PANTHER" id="PTHR35004">
    <property type="entry name" value="TRANSPOSASE RV3428C-RELATED"/>
    <property type="match status" value="1"/>
</dbReference>
<accession>A0A8J3VL62</accession>
<evidence type="ECO:0000256" key="1">
    <source>
        <dbReference type="ARBA" id="ARBA00009277"/>
    </source>
</evidence>
<evidence type="ECO:0000313" key="4">
    <source>
        <dbReference type="EMBL" id="GIH09778.1"/>
    </source>
</evidence>
<organism evidence="4 5">
    <name type="scientific">Rhizocola hellebori</name>
    <dbReference type="NCBI Taxonomy" id="1392758"/>
    <lineage>
        <taxon>Bacteria</taxon>
        <taxon>Bacillati</taxon>
        <taxon>Actinomycetota</taxon>
        <taxon>Actinomycetes</taxon>
        <taxon>Micromonosporales</taxon>
        <taxon>Micromonosporaceae</taxon>
        <taxon>Rhizocola</taxon>
    </lineage>
</organism>
<comment type="caution">
    <text evidence="4">The sequence shown here is derived from an EMBL/GenBank/DDBJ whole genome shotgun (WGS) entry which is preliminary data.</text>
</comment>
<keyword evidence="5" id="KW-1185">Reference proteome</keyword>
<dbReference type="InterPro" id="IPR054353">
    <property type="entry name" value="IstA-like_C"/>
</dbReference>
<dbReference type="Pfam" id="PF00665">
    <property type="entry name" value="rve"/>
    <property type="match status" value="1"/>
</dbReference>
<feature type="region of interest" description="Disordered" evidence="2">
    <location>
        <begin position="525"/>
        <end position="548"/>
    </location>
</feature>
<dbReference type="PANTHER" id="PTHR35004:SF8">
    <property type="entry name" value="TRANSPOSASE RV3428C-RELATED"/>
    <property type="match status" value="1"/>
</dbReference>
<dbReference type="InterPro" id="IPR036397">
    <property type="entry name" value="RNaseH_sf"/>
</dbReference>
<evidence type="ECO:0000259" key="3">
    <source>
        <dbReference type="PROSITE" id="PS50994"/>
    </source>
</evidence>
<name>A0A8J3VL62_9ACTN</name>
<comment type="similarity">
    <text evidence="1">Belongs to the transposase IS21/IS408/IS1162 family.</text>
</comment>
<dbReference type="EMBL" id="BONY01000076">
    <property type="protein sequence ID" value="GIH09778.1"/>
    <property type="molecule type" value="Genomic_DNA"/>
</dbReference>
<dbReference type="GO" id="GO:0003676">
    <property type="term" value="F:nucleic acid binding"/>
    <property type="evidence" value="ECO:0007669"/>
    <property type="project" value="InterPro"/>
</dbReference>
<dbReference type="Proteomes" id="UP000612899">
    <property type="component" value="Unassembled WGS sequence"/>
</dbReference>
<dbReference type="InterPro" id="IPR012337">
    <property type="entry name" value="RNaseH-like_sf"/>
</dbReference>
<feature type="domain" description="Integrase catalytic" evidence="3">
    <location>
        <begin position="145"/>
        <end position="322"/>
    </location>
</feature>
<dbReference type="GO" id="GO:0015074">
    <property type="term" value="P:DNA integration"/>
    <property type="evidence" value="ECO:0007669"/>
    <property type="project" value="InterPro"/>
</dbReference>